<evidence type="ECO:0000313" key="3">
    <source>
        <dbReference type="Proteomes" id="UP000053611"/>
    </source>
</evidence>
<dbReference type="STRING" id="879819.A0A0J0XC21"/>
<dbReference type="PANTHER" id="PTHR15154">
    <property type="entry name" value="HAMARTIN"/>
    <property type="match status" value="1"/>
</dbReference>
<name>A0A0J0XC21_9TREE</name>
<feature type="coiled-coil region" evidence="1">
    <location>
        <begin position="665"/>
        <end position="692"/>
    </location>
</feature>
<dbReference type="Proteomes" id="UP000053611">
    <property type="component" value="Unassembled WGS sequence"/>
</dbReference>
<organism evidence="2 3">
    <name type="scientific">Cutaneotrichosporon oleaginosum</name>
    <dbReference type="NCBI Taxonomy" id="879819"/>
    <lineage>
        <taxon>Eukaryota</taxon>
        <taxon>Fungi</taxon>
        <taxon>Dikarya</taxon>
        <taxon>Basidiomycota</taxon>
        <taxon>Agaricomycotina</taxon>
        <taxon>Tremellomycetes</taxon>
        <taxon>Trichosporonales</taxon>
        <taxon>Trichosporonaceae</taxon>
        <taxon>Cutaneotrichosporon</taxon>
    </lineage>
</organism>
<dbReference type="GO" id="GO:0033596">
    <property type="term" value="C:TSC1-TSC2 complex"/>
    <property type="evidence" value="ECO:0007669"/>
    <property type="project" value="TreeGrafter"/>
</dbReference>
<dbReference type="EMBL" id="KQ087293">
    <property type="protein sequence ID" value="KLT38623.1"/>
    <property type="molecule type" value="Genomic_DNA"/>
</dbReference>
<protein>
    <submittedName>
        <fullName evidence="2">Uncharacterized protein</fullName>
    </submittedName>
</protein>
<keyword evidence="1" id="KW-0175">Coiled coil</keyword>
<dbReference type="InterPro" id="IPR007483">
    <property type="entry name" value="Hamartin"/>
</dbReference>
<evidence type="ECO:0000256" key="1">
    <source>
        <dbReference type="SAM" id="Coils"/>
    </source>
</evidence>
<proteinExistence type="predicted"/>
<dbReference type="GO" id="GO:0032007">
    <property type="term" value="P:negative regulation of TOR signaling"/>
    <property type="evidence" value="ECO:0007669"/>
    <property type="project" value="TreeGrafter"/>
</dbReference>
<gene>
    <name evidence="2" type="ORF">CC85DRAFT_289338</name>
</gene>
<keyword evidence="3" id="KW-1185">Reference proteome</keyword>
<dbReference type="AlphaFoldDB" id="A0A0J0XC21"/>
<evidence type="ECO:0000313" key="2">
    <source>
        <dbReference type="EMBL" id="KLT38623.1"/>
    </source>
</evidence>
<dbReference type="GO" id="GO:0051726">
    <property type="term" value="P:regulation of cell cycle"/>
    <property type="evidence" value="ECO:0007669"/>
    <property type="project" value="TreeGrafter"/>
</dbReference>
<feature type="coiled-coil region" evidence="1">
    <location>
        <begin position="525"/>
        <end position="559"/>
    </location>
</feature>
<accession>A0A0J0XC21</accession>
<dbReference type="PANTHER" id="PTHR15154:SF2">
    <property type="entry name" value="HAMARTIN"/>
    <property type="match status" value="1"/>
</dbReference>
<dbReference type="OrthoDB" id="28737at2759"/>
<reference evidence="2 3" key="1">
    <citation type="submission" date="2015-03" db="EMBL/GenBank/DDBJ databases">
        <title>Genomics and transcriptomics of the oil-accumulating basidiomycete yeast T. oleaginosus allow insights into substrate utilization and the diverse evolutionary trajectories of mating systems in fungi.</title>
        <authorList>
            <consortium name="DOE Joint Genome Institute"/>
            <person name="Kourist R."/>
            <person name="Kracht O."/>
            <person name="Bracharz F."/>
            <person name="Lipzen A."/>
            <person name="Nolan M."/>
            <person name="Ohm R."/>
            <person name="Grigoriev I."/>
            <person name="Sun S."/>
            <person name="Heitman J."/>
            <person name="Bruck T."/>
            <person name="Nowrousian M."/>
        </authorList>
    </citation>
    <scope>NUCLEOTIDE SEQUENCE [LARGE SCALE GENOMIC DNA]</scope>
    <source>
        <strain evidence="2 3">IBC0246</strain>
    </source>
</reference>
<sequence>MSPAAEVLQRLEGFPQDLSDFVLPELSGRDVDELVVSLDSLARVNDTPEARNAIVQVSTRLPPHKLLEELEIAWMRDPGPALAPVVAELARSLSTGTYDVHAWIKAAANANTDRAREVVGSWGAANFDTFLKVCKDLYSDPSVRLGILNIVQYIMLSVPYTPDTPTASTPMAQLASHDFFPIMLKSLLLDTSNHLFGLGLSALVIMLPFSLLQLRRYIPLLMVVLGRAMCWRDRPFYDAGKQQTVGVTTTPPPAASMDWTLSTTEYEKLAVPTPTEKRVVQLLLVGLYGAWPSNIIAFMRDQPAYFAVKQVAPIYSVPWEEVWEPGQLQARCVPLISDFMLHHSVITHTSSQEMADEKRWERYDPSEFISMAHLMAGGSEDADAMFEFFRLPKVDLDPLEHGAREAEPTVAGSSSDTNDIRRLKVENELLRLESLYNDRLRRQFVHHIGRLHRNSLRFNSDEAEIHNFVNRLKEQAKTIATLTHDLTTQRAEATQAQQKHVKWQEQLRDKVSGFREERRNWMTEATALRTELAEAQVAAKEMRDELGTVKNERFNLQAQLLELAPKVRHIEDYETRMKQLTDAQLLWDQDVAALREARAAAIASQARCAELEAMLRAREKICREQSDTIRRLETRVAIAPSVPVTPSEDDKPREIPDPTFHINVAENVRKRAERLERDNLELTVEVERLRRMTIKDATGTGGGAASLLYGGA</sequence>